<evidence type="ECO:0000313" key="1">
    <source>
        <dbReference type="EMBL" id="SVB21546.1"/>
    </source>
</evidence>
<accession>A0A382C658</accession>
<dbReference type="InterPro" id="IPR013320">
    <property type="entry name" value="ConA-like_dom_sf"/>
</dbReference>
<organism evidence="1">
    <name type="scientific">marine metagenome</name>
    <dbReference type="NCBI Taxonomy" id="408172"/>
    <lineage>
        <taxon>unclassified sequences</taxon>
        <taxon>metagenomes</taxon>
        <taxon>ecological metagenomes</taxon>
    </lineage>
</organism>
<dbReference type="AlphaFoldDB" id="A0A382C658"/>
<feature type="non-terminal residue" evidence="1">
    <location>
        <position position="1"/>
    </location>
</feature>
<gene>
    <name evidence="1" type="ORF">METZ01_LOCUS174400</name>
</gene>
<protein>
    <submittedName>
        <fullName evidence="1">Uncharacterized protein</fullName>
    </submittedName>
</protein>
<reference evidence="1" key="1">
    <citation type="submission" date="2018-05" db="EMBL/GenBank/DDBJ databases">
        <authorList>
            <person name="Lanie J.A."/>
            <person name="Ng W.-L."/>
            <person name="Kazmierczak K.M."/>
            <person name="Andrzejewski T.M."/>
            <person name="Davidsen T.M."/>
            <person name="Wayne K.J."/>
            <person name="Tettelin H."/>
            <person name="Glass J.I."/>
            <person name="Rusch D."/>
            <person name="Podicherti R."/>
            <person name="Tsui H.-C.T."/>
            <person name="Winkler M.E."/>
        </authorList>
    </citation>
    <scope>NUCLEOTIDE SEQUENCE</scope>
</reference>
<proteinExistence type="predicted"/>
<name>A0A382C658_9ZZZZ</name>
<dbReference type="SUPFAM" id="SSF49899">
    <property type="entry name" value="Concanavalin A-like lectins/glucanases"/>
    <property type="match status" value="1"/>
</dbReference>
<sequence>FNTAVDTLSIGNLQKSTPGYFFDGSISKATVHNRALSAAEVRAAYNGQAVSYEYVGGKQDELVAGTAVDLDWGTDLAGGGDAAADIVAFNAAYGWSAFDIDDIRVASNVLTMTTASTEDGVYRHVGLVAGKKFRLRIKTGAITGCTLQLATYNGSTYVYHADLVASSINEIEFTPAYDSSEATGTNGYIYLWSNAAGTIALDASSTTNSVVQIGCVAEYLPSGINGNTDGTNPSWVDTSGNNLHGTTSTATAVNHEVGALTMVDNIVMANGKGIDFSAMTTPADAAGMTGETLSDYEEGTWLPVLGGSGGTSAQSYTTQDGDYVKIGNAVFCSFYIWMSDKGTITSSLQLQGLPFTSTTAKRSGVTLSYLDHWTTTASHLVTAFVEQGSTVAVFTESELDGDGVVALTTSAIENDTQLMGSLFYLI</sequence>
<dbReference type="Gene3D" id="2.60.120.200">
    <property type="match status" value="1"/>
</dbReference>
<dbReference type="EMBL" id="UINC01032989">
    <property type="protein sequence ID" value="SVB21546.1"/>
    <property type="molecule type" value="Genomic_DNA"/>
</dbReference>